<feature type="compositionally biased region" description="Polar residues" evidence="1">
    <location>
        <begin position="13"/>
        <end position="22"/>
    </location>
</feature>
<reference evidence="2 3" key="1">
    <citation type="journal article" date="2023" name="IMA Fungus">
        <title>Comparative genomic study of the Penicillium genus elucidates a diverse pangenome and 15 lateral gene transfer events.</title>
        <authorList>
            <person name="Petersen C."/>
            <person name="Sorensen T."/>
            <person name="Nielsen M.R."/>
            <person name="Sondergaard T.E."/>
            <person name="Sorensen J.L."/>
            <person name="Fitzpatrick D.A."/>
            <person name="Frisvad J.C."/>
            <person name="Nielsen K.L."/>
        </authorList>
    </citation>
    <scope>NUCLEOTIDE SEQUENCE [LARGE SCALE GENOMIC DNA]</scope>
    <source>
        <strain evidence="2 3">IBT 35679</strain>
    </source>
</reference>
<sequence length="255" mass="28759">MIPPGYATMNPAGDQNGSNEQSIPHGFATNGSPIPWAEVFSRHETVLSSHLQMLDEVKGHVLDDEALRTVSSMLNKTIQAMNQLKVVRKHTLNKQTSDNPFQSTSTTSKTRAAESPTSQSTDTEHTARRKRIRTDKDIEPRVSNDPIDEARASKRKRDIPSYQHPIDTPDANETEDISEEVQRRLRIKEERRRKKESSQPDKRKRDSMISNESTSPGPSRHRKKRIRVGDETGLVELASGSATEGGRTKKMKKLR</sequence>
<feature type="compositionally biased region" description="Basic and acidic residues" evidence="1">
    <location>
        <begin position="134"/>
        <end position="152"/>
    </location>
</feature>
<name>A0AAD6GAH0_9EURO</name>
<feature type="compositionally biased region" description="Polar residues" evidence="1">
    <location>
        <begin position="93"/>
        <end position="121"/>
    </location>
</feature>
<dbReference type="EMBL" id="JAQIZZ010000008">
    <property type="protein sequence ID" value="KAJ5525127.1"/>
    <property type="molecule type" value="Genomic_DNA"/>
</dbReference>
<feature type="compositionally biased region" description="Acidic residues" evidence="1">
    <location>
        <begin position="170"/>
        <end position="179"/>
    </location>
</feature>
<feature type="compositionally biased region" description="Polar residues" evidence="1">
    <location>
        <begin position="208"/>
        <end position="217"/>
    </location>
</feature>
<proteinExistence type="predicted"/>
<comment type="caution">
    <text evidence="2">The sequence shown here is derived from an EMBL/GenBank/DDBJ whole genome shotgun (WGS) entry which is preliminary data.</text>
</comment>
<protein>
    <submittedName>
        <fullName evidence="2">Uncharacterized protein</fullName>
    </submittedName>
</protein>
<dbReference type="Proteomes" id="UP001220324">
    <property type="component" value="Unassembled WGS sequence"/>
</dbReference>
<organism evidence="2 3">
    <name type="scientific">Penicillium frequentans</name>
    <dbReference type="NCBI Taxonomy" id="3151616"/>
    <lineage>
        <taxon>Eukaryota</taxon>
        <taxon>Fungi</taxon>
        <taxon>Dikarya</taxon>
        <taxon>Ascomycota</taxon>
        <taxon>Pezizomycotina</taxon>
        <taxon>Eurotiomycetes</taxon>
        <taxon>Eurotiomycetidae</taxon>
        <taxon>Eurotiales</taxon>
        <taxon>Aspergillaceae</taxon>
        <taxon>Penicillium</taxon>
    </lineage>
</organism>
<feature type="region of interest" description="Disordered" evidence="1">
    <location>
        <begin position="1"/>
        <end position="30"/>
    </location>
</feature>
<evidence type="ECO:0000256" key="1">
    <source>
        <dbReference type="SAM" id="MobiDB-lite"/>
    </source>
</evidence>
<accession>A0AAD6GAH0</accession>
<evidence type="ECO:0000313" key="3">
    <source>
        <dbReference type="Proteomes" id="UP001220324"/>
    </source>
</evidence>
<feature type="region of interest" description="Disordered" evidence="1">
    <location>
        <begin position="91"/>
        <end position="255"/>
    </location>
</feature>
<gene>
    <name evidence="2" type="ORF">N7494_011777</name>
</gene>
<dbReference type="AlphaFoldDB" id="A0AAD6GAH0"/>
<keyword evidence="3" id="KW-1185">Reference proteome</keyword>
<evidence type="ECO:0000313" key="2">
    <source>
        <dbReference type="EMBL" id="KAJ5525127.1"/>
    </source>
</evidence>
<feature type="compositionally biased region" description="Basic and acidic residues" evidence="1">
    <location>
        <begin position="180"/>
        <end position="207"/>
    </location>
</feature>